<evidence type="ECO:0000256" key="5">
    <source>
        <dbReference type="ARBA" id="ARBA00022917"/>
    </source>
</evidence>
<sequence>MRVIATAGHVDHGKSTLVRALTGVDPDRLAEERARGMTIDLGFAATTLPGGEDIAFVDVPGHARFVKNMLAGVGAVDSCLFVVDATEGWKAQSEEHLRILELLGVSHGVVALTKVAGLDDDSRELAAWEVAEHLAGTFLAEAEMVAVDVPARVGTDALVAALGRLAGSTPPAVDSDRPRLWVDRSFAVRGSGTVVTGTLTGGRLAVDNQLVVEPGGRRVRVRGLQSHHASLREARPGRRVAVNLAGISHSQLHRGQALVRRGQWHLSVVIDATLMVLGTVEHPVSHRGAYTAHIGSAEIPVRMRLLGRRREIAPGSSAPIRLWLSTPGLPLLPGDRFVLREAGRAETIGGGEILDVDPVLPVARADPSLSVDRVIAERGWVEAGQLERLTGERRPPNVGRWVVGPDAIAAARDQVVSVCKKAGEVGIELANFDERRRALLAAEIPGAVVVQGRVYEAGRAPSGLSSAAREALSQLETAPWSPPDLPLTSRGALRELERHGLAVQTGGLWFATSAIEAATQVMAELLGRDPHGLTVSAARQALGVTRRHALPLLEHLDRQGLTRRHGDVRIAGPRMTRPTAAPGPPAPDSG</sequence>
<evidence type="ECO:0000256" key="8">
    <source>
        <dbReference type="ARBA" id="ARBA00031615"/>
    </source>
</evidence>
<dbReference type="InterPro" id="IPR004161">
    <property type="entry name" value="EFTu-like_2"/>
</dbReference>
<dbReference type="InterPro" id="IPR000795">
    <property type="entry name" value="T_Tr_GTP-bd_dom"/>
</dbReference>
<proteinExistence type="predicted"/>
<keyword evidence="3" id="KW-0963">Cytoplasm</keyword>
<dbReference type="InterPro" id="IPR036388">
    <property type="entry name" value="WH-like_DNA-bd_sf"/>
</dbReference>
<evidence type="ECO:0000256" key="4">
    <source>
        <dbReference type="ARBA" id="ARBA00022741"/>
    </source>
</evidence>
<dbReference type="CDD" id="cd04171">
    <property type="entry name" value="SelB"/>
    <property type="match status" value="1"/>
</dbReference>
<dbReference type="Proteomes" id="UP000320513">
    <property type="component" value="Unassembled WGS sequence"/>
</dbReference>
<dbReference type="Pfam" id="PF03144">
    <property type="entry name" value="GTP_EFTU_D2"/>
    <property type="match status" value="1"/>
</dbReference>
<dbReference type="GO" id="GO:0003924">
    <property type="term" value="F:GTPase activity"/>
    <property type="evidence" value="ECO:0007669"/>
    <property type="project" value="InterPro"/>
</dbReference>
<dbReference type="Pfam" id="PF09107">
    <property type="entry name" value="WHD_3rd_SelB"/>
    <property type="match status" value="1"/>
</dbReference>
<protein>
    <recommendedName>
        <fullName evidence="2">Selenocysteine-specific elongation factor</fullName>
    </recommendedName>
    <alternativeName>
        <fullName evidence="8">SelB translation factor</fullName>
    </alternativeName>
</protein>
<dbReference type="InterPro" id="IPR004535">
    <property type="entry name" value="Transl_elong_SelB"/>
</dbReference>
<dbReference type="PANTHER" id="PTHR43721">
    <property type="entry name" value="ELONGATION FACTOR TU-RELATED"/>
    <property type="match status" value="1"/>
</dbReference>
<dbReference type="AlphaFoldDB" id="A0A557WY28"/>
<dbReference type="GO" id="GO:0003723">
    <property type="term" value="F:RNA binding"/>
    <property type="evidence" value="ECO:0007669"/>
    <property type="project" value="InterPro"/>
</dbReference>
<gene>
    <name evidence="10" type="primary">selB</name>
    <name evidence="10" type="ORF">FPZ47_25465</name>
</gene>
<evidence type="ECO:0000313" key="11">
    <source>
        <dbReference type="Proteomes" id="UP000320513"/>
    </source>
</evidence>
<dbReference type="SUPFAM" id="SSF46785">
    <property type="entry name" value="Winged helix' DNA-binding domain"/>
    <property type="match status" value="1"/>
</dbReference>
<organism evidence="10 11">
    <name type="scientific">Mycobacterium helveticum</name>
    <dbReference type="NCBI Taxonomy" id="2592811"/>
    <lineage>
        <taxon>Bacteria</taxon>
        <taxon>Bacillati</taxon>
        <taxon>Actinomycetota</taxon>
        <taxon>Actinomycetes</taxon>
        <taxon>Mycobacteriales</taxon>
        <taxon>Mycobacteriaceae</taxon>
        <taxon>Mycobacterium</taxon>
    </lineage>
</organism>
<dbReference type="InterPro" id="IPR015191">
    <property type="entry name" value="SelB_WHD4"/>
</dbReference>
<keyword evidence="11" id="KW-1185">Reference proteome</keyword>
<reference evidence="10 11" key="1">
    <citation type="submission" date="2019-07" db="EMBL/GenBank/DDBJ databases">
        <title>New Mycobacterium species.</title>
        <authorList>
            <person name="Tortoli E."/>
            <person name="Ghielmetti G."/>
            <person name="Friedel U."/>
            <person name="Trovato A."/>
        </authorList>
    </citation>
    <scope>NUCLEOTIDE SEQUENCE [LARGE SCALE GENOMIC DNA]</scope>
    <source>
        <strain evidence="10 11">16-83</strain>
    </source>
</reference>
<dbReference type="RefSeq" id="WP_144956712.1">
    <property type="nucleotide sequence ID" value="NZ_VMQU01000182.1"/>
</dbReference>
<evidence type="ECO:0000313" key="10">
    <source>
        <dbReference type="EMBL" id="TVS78160.1"/>
    </source>
</evidence>
<keyword evidence="4" id="KW-0547">Nucleotide-binding</keyword>
<keyword evidence="10" id="KW-0251">Elongation factor</keyword>
<dbReference type="GO" id="GO:0005829">
    <property type="term" value="C:cytosol"/>
    <property type="evidence" value="ECO:0007669"/>
    <property type="project" value="TreeGrafter"/>
</dbReference>
<dbReference type="PRINTS" id="PR00315">
    <property type="entry name" value="ELONGATNFCT"/>
</dbReference>
<dbReference type="SUPFAM" id="SSF50465">
    <property type="entry name" value="EF-Tu/eEF-1alpha/eIF2-gamma C-terminal domain"/>
    <property type="match status" value="1"/>
</dbReference>
<dbReference type="InterPro" id="IPR027417">
    <property type="entry name" value="P-loop_NTPase"/>
</dbReference>
<evidence type="ECO:0000256" key="2">
    <source>
        <dbReference type="ARBA" id="ARBA00015953"/>
    </source>
</evidence>
<dbReference type="PANTHER" id="PTHR43721:SF22">
    <property type="entry name" value="ELONGATION FACTOR TU, MITOCHONDRIAL"/>
    <property type="match status" value="1"/>
</dbReference>
<accession>A0A557WY28</accession>
<dbReference type="OrthoDB" id="9803139at2"/>
<dbReference type="GO" id="GO:0001514">
    <property type="term" value="P:selenocysteine incorporation"/>
    <property type="evidence" value="ECO:0007669"/>
    <property type="project" value="InterPro"/>
</dbReference>
<dbReference type="InterPro" id="IPR009000">
    <property type="entry name" value="Transl_B-barrel_sf"/>
</dbReference>
<dbReference type="SUPFAM" id="SSF52540">
    <property type="entry name" value="P-loop containing nucleoside triphosphate hydrolases"/>
    <property type="match status" value="1"/>
</dbReference>
<name>A0A557WY28_9MYCO</name>
<evidence type="ECO:0000256" key="7">
    <source>
        <dbReference type="ARBA" id="ARBA00025526"/>
    </source>
</evidence>
<dbReference type="NCBIfam" id="TIGR00475">
    <property type="entry name" value="selB"/>
    <property type="match status" value="1"/>
</dbReference>
<dbReference type="Gene3D" id="2.40.30.10">
    <property type="entry name" value="Translation factors"/>
    <property type="match status" value="1"/>
</dbReference>
<feature type="domain" description="Tr-type G" evidence="9">
    <location>
        <begin position="1"/>
        <end position="171"/>
    </location>
</feature>
<evidence type="ECO:0000256" key="6">
    <source>
        <dbReference type="ARBA" id="ARBA00023134"/>
    </source>
</evidence>
<evidence type="ECO:0000259" key="9">
    <source>
        <dbReference type="PROSITE" id="PS51722"/>
    </source>
</evidence>
<dbReference type="InterPro" id="IPR036390">
    <property type="entry name" value="WH_DNA-bd_sf"/>
</dbReference>
<dbReference type="EMBL" id="VMQU01000182">
    <property type="protein sequence ID" value="TVS78160.1"/>
    <property type="molecule type" value="Genomic_DNA"/>
</dbReference>
<dbReference type="GO" id="GO:0003746">
    <property type="term" value="F:translation elongation factor activity"/>
    <property type="evidence" value="ECO:0007669"/>
    <property type="project" value="UniProtKB-KW"/>
</dbReference>
<keyword evidence="5" id="KW-0648">Protein biosynthesis</keyword>
<dbReference type="GO" id="GO:0005525">
    <property type="term" value="F:GTP binding"/>
    <property type="evidence" value="ECO:0007669"/>
    <property type="project" value="UniProtKB-KW"/>
</dbReference>
<comment type="caution">
    <text evidence="10">The sequence shown here is derived from an EMBL/GenBank/DDBJ whole genome shotgun (WGS) entry which is preliminary data.</text>
</comment>
<evidence type="ECO:0000256" key="1">
    <source>
        <dbReference type="ARBA" id="ARBA00004496"/>
    </source>
</evidence>
<evidence type="ECO:0000256" key="3">
    <source>
        <dbReference type="ARBA" id="ARBA00022490"/>
    </source>
</evidence>
<dbReference type="SUPFAM" id="SSF50447">
    <property type="entry name" value="Translation proteins"/>
    <property type="match status" value="1"/>
</dbReference>
<keyword evidence="6" id="KW-0342">GTP-binding</keyword>
<dbReference type="Gene3D" id="1.10.10.10">
    <property type="entry name" value="Winged helix-like DNA-binding domain superfamily/Winged helix DNA-binding domain"/>
    <property type="match status" value="1"/>
</dbReference>
<dbReference type="Pfam" id="PF00009">
    <property type="entry name" value="GTP_EFTU"/>
    <property type="match status" value="1"/>
</dbReference>
<comment type="function">
    <text evidence="7">Translation factor necessary for the incorporation of selenocysteine into proteins. It probably replaces EF-Tu for the insertion of selenocysteine directed by the UGA codon. SelB binds GTP and GDP.</text>
</comment>
<dbReference type="InterPro" id="IPR050055">
    <property type="entry name" value="EF-Tu_GTPase"/>
</dbReference>
<comment type="subcellular location">
    <subcellularLocation>
        <location evidence="1">Cytoplasm</location>
    </subcellularLocation>
</comment>
<dbReference type="PROSITE" id="PS51722">
    <property type="entry name" value="G_TR_2"/>
    <property type="match status" value="1"/>
</dbReference>
<dbReference type="Gene3D" id="3.40.50.300">
    <property type="entry name" value="P-loop containing nucleotide triphosphate hydrolases"/>
    <property type="match status" value="1"/>
</dbReference>
<dbReference type="InterPro" id="IPR009001">
    <property type="entry name" value="Transl_elong_EF1A/Init_IF2_C"/>
</dbReference>